<dbReference type="SMART" id="SM00448">
    <property type="entry name" value="REC"/>
    <property type="match status" value="1"/>
</dbReference>
<evidence type="ECO:0000256" key="7">
    <source>
        <dbReference type="ARBA" id="ARBA00023163"/>
    </source>
</evidence>
<reference evidence="13" key="1">
    <citation type="journal article" date="2019" name="Int. J. Syst. Evol. Microbiol.">
        <title>The Global Catalogue of Microorganisms (GCM) 10K type strain sequencing project: providing services to taxonomists for standard genome sequencing and annotation.</title>
        <authorList>
            <consortium name="The Broad Institute Genomics Platform"/>
            <consortium name="The Broad Institute Genome Sequencing Center for Infectious Disease"/>
            <person name="Wu L."/>
            <person name="Ma J."/>
        </authorList>
    </citation>
    <scope>NUCLEOTIDE SEQUENCE [LARGE SCALE GENOMIC DNA]</scope>
    <source>
        <strain evidence="13">CCUG 59129</strain>
    </source>
</reference>
<gene>
    <name evidence="12" type="ORF">ACFQ2I_12525</name>
</gene>
<protein>
    <submittedName>
        <fullName evidence="12">Response regulator</fullName>
    </submittedName>
</protein>
<dbReference type="Pfam" id="PF12833">
    <property type="entry name" value="HTH_18"/>
    <property type="match status" value="1"/>
</dbReference>
<dbReference type="SUPFAM" id="SSF46689">
    <property type="entry name" value="Homeodomain-like"/>
    <property type="match status" value="1"/>
</dbReference>
<dbReference type="EMBL" id="JBHTJZ010000014">
    <property type="protein sequence ID" value="MFD0960217.1"/>
    <property type="molecule type" value="Genomic_DNA"/>
</dbReference>
<feature type="modified residue" description="4-aspartylphosphate" evidence="8">
    <location>
        <position position="55"/>
    </location>
</feature>
<evidence type="ECO:0000256" key="1">
    <source>
        <dbReference type="ARBA" id="ARBA00004496"/>
    </source>
</evidence>
<dbReference type="InterPro" id="IPR018062">
    <property type="entry name" value="HTH_AraC-typ_CS"/>
</dbReference>
<feature type="compositionally biased region" description="Polar residues" evidence="9">
    <location>
        <begin position="539"/>
        <end position="550"/>
    </location>
</feature>
<dbReference type="PROSITE" id="PS50110">
    <property type="entry name" value="RESPONSE_REGULATORY"/>
    <property type="match status" value="1"/>
</dbReference>
<evidence type="ECO:0000313" key="12">
    <source>
        <dbReference type="EMBL" id="MFD0960217.1"/>
    </source>
</evidence>
<accession>A0ABW3HS28</accession>
<evidence type="ECO:0000256" key="8">
    <source>
        <dbReference type="PROSITE-ProRule" id="PRU00169"/>
    </source>
</evidence>
<dbReference type="InterPro" id="IPR001789">
    <property type="entry name" value="Sig_transdc_resp-reg_receiver"/>
</dbReference>
<keyword evidence="13" id="KW-1185">Reference proteome</keyword>
<keyword evidence="4" id="KW-0902">Two-component regulatory system</keyword>
<keyword evidence="2" id="KW-0963">Cytoplasm</keyword>
<dbReference type="Proteomes" id="UP001596989">
    <property type="component" value="Unassembled WGS sequence"/>
</dbReference>
<dbReference type="Gene3D" id="1.10.10.60">
    <property type="entry name" value="Homeodomain-like"/>
    <property type="match status" value="2"/>
</dbReference>
<keyword evidence="7" id="KW-0804">Transcription</keyword>
<sequence>MFKLLMVDDEKWVREQFANGVQWEEAGFVFMGAASSGKEALAMIERDPPHLLLTDITMPGMDGLQLAAIVKERWPQVHVIILTAYSEFEYAQQAIAIGVDNYLVKVAQSGDAIVKACRKAAELIASEMNKEEQLQLQEQLNWRQYWNEKRVWLEQAKERLQGERNEKADLPASMACLTAYSHIAVLILGWDLHRLNRKRAIAVGEAEKLQQGVGGAIEEILDKDGGIVVPYLDNRVIVYVGADSRISSEDGERKLRTLGLKCLHRVPDITDTDAFVHIGQPWSFSGQQRVQAARLLVQSASDGLEQSLSYFYNYQSVMEGAPQQSYRNVDSLRLREMVTGMIAGLQAGEVKTVQEAAASLTEWDGERARTHPRQLLSITLKMLDPALNDLPPQMRERCKELAWLERWDDFRHWWEGTLELLRQAMRSGHGEGFRREVQLMRAMIRERYAEDLQVAELAHLVQLHPSYAGALFKSETGEHVSDYLNRIRMNKAKELLERTTMKIYEVSQAIGMTDYRYFCRVFKNDTGKTPTEYKKARHSPSSSGIQLEGE</sequence>
<dbReference type="SMART" id="SM00342">
    <property type="entry name" value="HTH_ARAC"/>
    <property type="match status" value="1"/>
</dbReference>
<evidence type="ECO:0000313" key="13">
    <source>
        <dbReference type="Proteomes" id="UP001596989"/>
    </source>
</evidence>
<comment type="subcellular location">
    <subcellularLocation>
        <location evidence="1">Cytoplasm</location>
    </subcellularLocation>
</comment>
<dbReference type="PANTHER" id="PTHR42713">
    <property type="entry name" value="HISTIDINE KINASE-RELATED"/>
    <property type="match status" value="1"/>
</dbReference>
<dbReference type="InterPro" id="IPR009057">
    <property type="entry name" value="Homeodomain-like_sf"/>
</dbReference>
<evidence type="ECO:0000259" key="10">
    <source>
        <dbReference type="PROSITE" id="PS01124"/>
    </source>
</evidence>
<dbReference type="InterPro" id="IPR018060">
    <property type="entry name" value="HTH_AraC"/>
</dbReference>
<dbReference type="PANTHER" id="PTHR42713:SF3">
    <property type="entry name" value="TRANSCRIPTIONAL REGULATORY PROTEIN HPTR"/>
    <property type="match status" value="1"/>
</dbReference>
<evidence type="ECO:0000256" key="2">
    <source>
        <dbReference type="ARBA" id="ARBA00022490"/>
    </source>
</evidence>
<feature type="domain" description="Response regulatory" evidence="11">
    <location>
        <begin position="3"/>
        <end position="120"/>
    </location>
</feature>
<dbReference type="InterPro" id="IPR051552">
    <property type="entry name" value="HptR"/>
</dbReference>
<keyword evidence="6" id="KW-0238">DNA-binding</keyword>
<evidence type="ECO:0000256" key="4">
    <source>
        <dbReference type="ARBA" id="ARBA00023012"/>
    </source>
</evidence>
<dbReference type="CDD" id="cd17536">
    <property type="entry name" value="REC_YesN-like"/>
    <property type="match status" value="1"/>
</dbReference>
<evidence type="ECO:0000256" key="9">
    <source>
        <dbReference type="SAM" id="MobiDB-lite"/>
    </source>
</evidence>
<feature type="region of interest" description="Disordered" evidence="9">
    <location>
        <begin position="529"/>
        <end position="550"/>
    </location>
</feature>
<dbReference type="RefSeq" id="WP_377564593.1">
    <property type="nucleotide sequence ID" value="NZ_JBHTJZ010000014.1"/>
</dbReference>
<dbReference type="Pfam" id="PF00072">
    <property type="entry name" value="Response_reg"/>
    <property type="match status" value="1"/>
</dbReference>
<organism evidence="12 13">
    <name type="scientific">Paenibacillus chungangensis</name>
    <dbReference type="NCBI Taxonomy" id="696535"/>
    <lineage>
        <taxon>Bacteria</taxon>
        <taxon>Bacillati</taxon>
        <taxon>Bacillota</taxon>
        <taxon>Bacilli</taxon>
        <taxon>Bacillales</taxon>
        <taxon>Paenibacillaceae</taxon>
        <taxon>Paenibacillus</taxon>
    </lineage>
</organism>
<proteinExistence type="predicted"/>
<dbReference type="PROSITE" id="PS01124">
    <property type="entry name" value="HTH_ARAC_FAMILY_2"/>
    <property type="match status" value="1"/>
</dbReference>
<evidence type="ECO:0000259" key="11">
    <source>
        <dbReference type="PROSITE" id="PS50110"/>
    </source>
</evidence>
<name>A0ABW3HS28_9BACL</name>
<dbReference type="Gene3D" id="3.40.50.2300">
    <property type="match status" value="1"/>
</dbReference>
<dbReference type="PROSITE" id="PS00041">
    <property type="entry name" value="HTH_ARAC_FAMILY_1"/>
    <property type="match status" value="1"/>
</dbReference>
<evidence type="ECO:0000256" key="6">
    <source>
        <dbReference type="ARBA" id="ARBA00023125"/>
    </source>
</evidence>
<comment type="caution">
    <text evidence="12">The sequence shown here is derived from an EMBL/GenBank/DDBJ whole genome shotgun (WGS) entry which is preliminary data.</text>
</comment>
<evidence type="ECO:0000256" key="3">
    <source>
        <dbReference type="ARBA" id="ARBA00022553"/>
    </source>
</evidence>
<keyword evidence="5" id="KW-0805">Transcription regulation</keyword>
<dbReference type="SUPFAM" id="SSF52172">
    <property type="entry name" value="CheY-like"/>
    <property type="match status" value="1"/>
</dbReference>
<dbReference type="InterPro" id="IPR011006">
    <property type="entry name" value="CheY-like_superfamily"/>
</dbReference>
<feature type="domain" description="HTH araC/xylS-type" evidence="10">
    <location>
        <begin position="438"/>
        <end position="536"/>
    </location>
</feature>
<keyword evidence="3 8" id="KW-0597">Phosphoprotein</keyword>
<evidence type="ECO:0000256" key="5">
    <source>
        <dbReference type="ARBA" id="ARBA00023015"/>
    </source>
</evidence>